<name>A0A6A6FFK8_9PEZI</name>
<gene>
    <name evidence="1" type="ORF">CERZMDRAFT_97556</name>
</gene>
<evidence type="ECO:0000313" key="2">
    <source>
        <dbReference type="Proteomes" id="UP000799539"/>
    </source>
</evidence>
<dbReference type="Proteomes" id="UP000799539">
    <property type="component" value="Unassembled WGS sequence"/>
</dbReference>
<dbReference type="OrthoDB" id="10298300at2759"/>
<keyword evidence="2" id="KW-1185">Reference proteome</keyword>
<dbReference type="EMBL" id="ML992673">
    <property type="protein sequence ID" value="KAF2212279.1"/>
    <property type="molecule type" value="Genomic_DNA"/>
</dbReference>
<proteinExistence type="predicted"/>
<reference evidence="1" key="1">
    <citation type="journal article" date="2020" name="Stud. Mycol.">
        <title>101 Dothideomycetes genomes: a test case for predicting lifestyles and emergence of pathogens.</title>
        <authorList>
            <person name="Haridas S."/>
            <person name="Albert R."/>
            <person name="Binder M."/>
            <person name="Bloem J."/>
            <person name="Labutti K."/>
            <person name="Salamov A."/>
            <person name="Andreopoulos B."/>
            <person name="Baker S."/>
            <person name="Barry K."/>
            <person name="Bills G."/>
            <person name="Bluhm B."/>
            <person name="Cannon C."/>
            <person name="Castanera R."/>
            <person name="Culley D."/>
            <person name="Daum C."/>
            <person name="Ezra D."/>
            <person name="Gonzalez J."/>
            <person name="Henrissat B."/>
            <person name="Kuo A."/>
            <person name="Liang C."/>
            <person name="Lipzen A."/>
            <person name="Lutzoni F."/>
            <person name="Magnuson J."/>
            <person name="Mondo S."/>
            <person name="Nolan M."/>
            <person name="Ohm R."/>
            <person name="Pangilinan J."/>
            <person name="Park H.-J."/>
            <person name="Ramirez L."/>
            <person name="Alfaro M."/>
            <person name="Sun H."/>
            <person name="Tritt A."/>
            <person name="Yoshinaga Y."/>
            <person name="Zwiers L.-H."/>
            <person name="Turgeon B."/>
            <person name="Goodwin S."/>
            <person name="Spatafora J."/>
            <person name="Crous P."/>
            <person name="Grigoriev I."/>
        </authorList>
    </citation>
    <scope>NUCLEOTIDE SEQUENCE</scope>
    <source>
        <strain evidence="1">SCOH1-5</strain>
    </source>
</reference>
<dbReference type="AlphaFoldDB" id="A0A6A6FFK8"/>
<protein>
    <submittedName>
        <fullName evidence="1">Uncharacterized protein</fullName>
    </submittedName>
</protein>
<evidence type="ECO:0000313" key="1">
    <source>
        <dbReference type="EMBL" id="KAF2212279.1"/>
    </source>
</evidence>
<accession>A0A6A6FFK8</accession>
<organism evidence="1 2">
    <name type="scientific">Cercospora zeae-maydis SCOH1-5</name>
    <dbReference type="NCBI Taxonomy" id="717836"/>
    <lineage>
        <taxon>Eukaryota</taxon>
        <taxon>Fungi</taxon>
        <taxon>Dikarya</taxon>
        <taxon>Ascomycota</taxon>
        <taxon>Pezizomycotina</taxon>
        <taxon>Dothideomycetes</taxon>
        <taxon>Dothideomycetidae</taxon>
        <taxon>Mycosphaerellales</taxon>
        <taxon>Mycosphaerellaceae</taxon>
        <taxon>Cercospora</taxon>
    </lineage>
</organism>
<sequence>MANGRDGDPESCLRNNDTYLPPTTLFTTISSNFHVSSARAVTQLPPRRLPQQTKTQIPLRSTHKHFRIFAGHPKYEQAAEECQLLEDMNHLFQAIPDDVALVQMHRAQRSSEASDWRDTRKAFVTPCQLKLRDSFIPKLDLAKQAHRTWDGANLQLSLSSRALSPSLQLTVNCY</sequence>